<name>A0A9J5WPX7_SOLCO</name>
<comment type="caution">
    <text evidence="1">The sequence shown here is derived from an EMBL/GenBank/DDBJ whole genome shotgun (WGS) entry which is preliminary data.</text>
</comment>
<dbReference type="AlphaFoldDB" id="A0A9J5WPX7"/>
<evidence type="ECO:0000313" key="1">
    <source>
        <dbReference type="EMBL" id="KAG5577373.1"/>
    </source>
</evidence>
<evidence type="ECO:0000313" key="2">
    <source>
        <dbReference type="Proteomes" id="UP000824120"/>
    </source>
</evidence>
<gene>
    <name evidence="1" type="ORF">H5410_057507</name>
</gene>
<keyword evidence="2" id="KW-1185">Reference proteome</keyword>
<accession>A0A9J5WPX7</accession>
<proteinExistence type="predicted"/>
<organism evidence="1 2">
    <name type="scientific">Solanum commersonii</name>
    <name type="common">Commerson's wild potato</name>
    <name type="synonym">Commerson's nightshade</name>
    <dbReference type="NCBI Taxonomy" id="4109"/>
    <lineage>
        <taxon>Eukaryota</taxon>
        <taxon>Viridiplantae</taxon>
        <taxon>Streptophyta</taxon>
        <taxon>Embryophyta</taxon>
        <taxon>Tracheophyta</taxon>
        <taxon>Spermatophyta</taxon>
        <taxon>Magnoliopsida</taxon>
        <taxon>eudicotyledons</taxon>
        <taxon>Gunneridae</taxon>
        <taxon>Pentapetalae</taxon>
        <taxon>asterids</taxon>
        <taxon>lamiids</taxon>
        <taxon>Solanales</taxon>
        <taxon>Solanaceae</taxon>
        <taxon>Solanoideae</taxon>
        <taxon>Solaneae</taxon>
        <taxon>Solanum</taxon>
    </lineage>
</organism>
<dbReference type="Proteomes" id="UP000824120">
    <property type="component" value="Chromosome 11"/>
</dbReference>
<sequence>MLPRRFTRAFKTSTTYPFQCLIFHLWRTRVPTVSGQVFHPTRELTRPYSRRRQRAVLPRRESRVEVPPWAPTLRTQEQQWRDLKDPVITPTPPVWPHLVLVWLLALPAPHHDRSCRCPIGQSTVKAKMATPRSHPAADAKWIAEVRG</sequence>
<protein>
    <submittedName>
        <fullName evidence="1">Uncharacterized protein</fullName>
    </submittedName>
</protein>
<reference evidence="1 2" key="1">
    <citation type="submission" date="2020-09" db="EMBL/GenBank/DDBJ databases">
        <title>De no assembly of potato wild relative species, Solanum commersonii.</title>
        <authorList>
            <person name="Cho K."/>
        </authorList>
    </citation>
    <scope>NUCLEOTIDE SEQUENCE [LARGE SCALE GENOMIC DNA]</scope>
    <source>
        <strain evidence="1">LZ3.2</strain>
        <tissue evidence="1">Leaf</tissue>
    </source>
</reference>
<dbReference type="EMBL" id="JACXVP010000011">
    <property type="protein sequence ID" value="KAG5577373.1"/>
    <property type="molecule type" value="Genomic_DNA"/>
</dbReference>